<evidence type="ECO:0000256" key="2">
    <source>
        <dbReference type="ARBA" id="ARBA00022723"/>
    </source>
</evidence>
<feature type="chain" id="PRO_5017976709" evidence="5">
    <location>
        <begin position="20"/>
        <end position="130"/>
    </location>
</feature>
<dbReference type="Pfam" id="PF00034">
    <property type="entry name" value="Cytochrom_C"/>
    <property type="match status" value="1"/>
</dbReference>
<reference evidence="7 8" key="1">
    <citation type="submission" date="2018-10" db="EMBL/GenBank/DDBJ databases">
        <title>Histidinibacterium lentulum gen. nov., sp. nov., a marine bacterium from the culture broth of Picochlorum sp. 122.</title>
        <authorList>
            <person name="Wang G."/>
        </authorList>
    </citation>
    <scope>NUCLEOTIDE SEQUENCE [LARGE SCALE GENOMIC DNA]</scope>
    <source>
        <strain evidence="7 8">B17</strain>
    </source>
</reference>
<organism evidence="7 8">
    <name type="scientific">Histidinibacterium lentulum</name>
    <dbReference type="NCBI Taxonomy" id="2480588"/>
    <lineage>
        <taxon>Bacteria</taxon>
        <taxon>Pseudomonadati</taxon>
        <taxon>Pseudomonadota</taxon>
        <taxon>Alphaproteobacteria</taxon>
        <taxon>Rhodobacterales</taxon>
        <taxon>Paracoccaceae</taxon>
        <taxon>Histidinibacterium</taxon>
    </lineage>
</organism>
<sequence>MRGRIIALALAALPVAAAAQEDAAELYAQHCAYCHGADATGDGPLAPALILQPPDLTRLSARNEGVFPVERVVMRIDGREPLVSHGSPMPVYGPFFDRGRQAAIATASGQPILAAEAVVALTEYLRELQQ</sequence>
<dbReference type="AlphaFoldDB" id="A0A3N2QM74"/>
<keyword evidence="2 4" id="KW-0479">Metal-binding</keyword>
<keyword evidence="8" id="KW-1185">Reference proteome</keyword>
<evidence type="ECO:0000313" key="7">
    <source>
        <dbReference type="EMBL" id="ROT96298.1"/>
    </source>
</evidence>
<gene>
    <name evidence="7" type="ORF">EAT49_18855</name>
</gene>
<evidence type="ECO:0000256" key="3">
    <source>
        <dbReference type="ARBA" id="ARBA00023004"/>
    </source>
</evidence>
<dbReference type="Proteomes" id="UP000268016">
    <property type="component" value="Unassembled WGS sequence"/>
</dbReference>
<protein>
    <submittedName>
        <fullName evidence="7">Cytochrome c</fullName>
    </submittedName>
</protein>
<evidence type="ECO:0000256" key="5">
    <source>
        <dbReference type="SAM" id="SignalP"/>
    </source>
</evidence>
<keyword evidence="3 4" id="KW-0408">Iron</keyword>
<keyword evidence="1 4" id="KW-0349">Heme</keyword>
<accession>A0A3N2QM74</accession>
<dbReference type="GO" id="GO:0046872">
    <property type="term" value="F:metal ion binding"/>
    <property type="evidence" value="ECO:0007669"/>
    <property type="project" value="UniProtKB-KW"/>
</dbReference>
<evidence type="ECO:0000256" key="4">
    <source>
        <dbReference type="PROSITE-ProRule" id="PRU00433"/>
    </source>
</evidence>
<keyword evidence="5" id="KW-0732">Signal</keyword>
<dbReference type="OrthoDB" id="335174at2"/>
<dbReference type="GO" id="GO:0020037">
    <property type="term" value="F:heme binding"/>
    <property type="evidence" value="ECO:0007669"/>
    <property type="project" value="InterPro"/>
</dbReference>
<feature type="signal peptide" evidence="5">
    <location>
        <begin position="1"/>
        <end position="19"/>
    </location>
</feature>
<evidence type="ECO:0000313" key="8">
    <source>
        <dbReference type="Proteomes" id="UP000268016"/>
    </source>
</evidence>
<dbReference type="RefSeq" id="WP_123643867.1">
    <property type="nucleotide sequence ID" value="NZ_ML119092.1"/>
</dbReference>
<name>A0A3N2QM74_9RHOB</name>
<dbReference type="InterPro" id="IPR036909">
    <property type="entry name" value="Cyt_c-like_dom_sf"/>
</dbReference>
<dbReference type="SUPFAM" id="SSF46626">
    <property type="entry name" value="Cytochrome c"/>
    <property type="match status" value="1"/>
</dbReference>
<comment type="caution">
    <text evidence="7">The sequence shown here is derived from an EMBL/GenBank/DDBJ whole genome shotgun (WGS) entry which is preliminary data.</text>
</comment>
<proteinExistence type="predicted"/>
<evidence type="ECO:0000259" key="6">
    <source>
        <dbReference type="PROSITE" id="PS51007"/>
    </source>
</evidence>
<dbReference type="GO" id="GO:0009055">
    <property type="term" value="F:electron transfer activity"/>
    <property type="evidence" value="ECO:0007669"/>
    <property type="project" value="InterPro"/>
</dbReference>
<dbReference type="EMBL" id="RDRB01000012">
    <property type="protein sequence ID" value="ROT96298.1"/>
    <property type="molecule type" value="Genomic_DNA"/>
</dbReference>
<dbReference type="InterPro" id="IPR009056">
    <property type="entry name" value="Cyt_c-like_dom"/>
</dbReference>
<feature type="domain" description="Cytochrome c" evidence="6">
    <location>
        <begin position="18"/>
        <end position="129"/>
    </location>
</feature>
<dbReference type="PROSITE" id="PS51007">
    <property type="entry name" value="CYTC"/>
    <property type="match status" value="1"/>
</dbReference>
<evidence type="ECO:0000256" key="1">
    <source>
        <dbReference type="ARBA" id="ARBA00022617"/>
    </source>
</evidence>
<dbReference type="Gene3D" id="1.10.760.10">
    <property type="entry name" value="Cytochrome c-like domain"/>
    <property type="match status" value="1"/>
</dbReference>